<evidence type="ECO:0000313" key="2">
    <source>
        <dbReference type="Proteomes" id="UP001470230"/>
    </source>
</evidence>
<dbReference type="Proteomes" id="UP001470230">
    <property type="component" value="Unassembled WGS sequence"/>
</dbReference>
<proteinExistence type="predicted"/>
<name>A0ABR2KWJ8_9EUKA</name>
<sequence length="325" mass="38017">MLVYQIPYSSFQRLFLNDTSGNFKIIVEMRYNKKKNDNIAIEETNKIVVNTTVNKARVISKVIDEKYKNNPNIKQYVFNLGNMFQNGNHEQLFEDIIHIFHAIVESNGNYISIPNDKKKLFDKIRELLENESNIDNNIIECQYSGNKIFNGIISYIKQNTNDIVDGNNDHLRLKGTGNIPQFTLSNILLYSDLDYLKTYINCRDSGTVYSESDAEIEFDFVNRKINMTSYSIRTSYNPVNSLHPKTWKFVGSNDKKNWEMIDIKENNARLNGPSFSSHFACSNPGKFYRYIKYMQIDNWKNAYQTSYRYYVGLSAIEFFGYIKTE</sequence>
<accession>A0ABR2KWJ8</accession>
<dbReference type="EMBL" id="JAPFFF010000003">
    <property type="protein sequence ID" value="KAK8895480.1"/>
    <property type="molecule type" value="Genomic_DNA"/>
</dbReference>
<dbReference type="Gene3D" id="2.60.120.260">
    <property type="entry name" value="Galactose-binding domain-like"/>
    <property type="match status" value="1"/>
</dbReference>
<protein>
    <recommendedName>
        <fullName evidence="3">F5/8 type C domain-containing protein</fullName>
    </recommendedName>
</protein>
<keyword evidence="2" id="KW-1185">Reference proteome</keyword>
<comment type="caution">
    <text evidence="1">The sequence shown here is derived from an EMBL/GenBank/DDBJ whole genome shotgun (WGS) entry which is preliminary data.</text>
</comment>
<gene>
    <name evidence="1" type="ORF">M9Y10_023946</name>
</gene>
<reference evidence="1 2" key="1">
    <citation type="submission" date="2024-04" db="EMBL/GenBank/DDBJ databases">
        <title>Tritrichomonas musculus Genome.</title>
        <authorList>
            <person name="Alves-Ferreira E."/>
            <person name="Grigg M."/>
            <person name="Lorenzi H."/>
            <person name="Galac M."/>
        </authorList>
    </citation>
    <scope>NUCLEOTIDE SEQUENCE [LARGE SCALE GENOMIC DNA]</scope>
    <source>
        <strain evidence="1 2">EAF2021</strain>
    </source>
</reference>
<organism evidence="1 2">
    <name type="scientific">Tritrichomonas musculus</name>
    <dbReference type="NCBI Taxonomy" id="1915356"/>
    <lineage>
        <taxon>Eukaryota</taxon>
        <taxon>Metamonada</taxon>
        <taxon>Parabasalia</taxon>
        <taxon>Tritrichomonadida</taxon>
        <taxon>Tritrichomonadidae</taxon>
        <taxon>Tritrichomonas</taxon>
    </lineage>
</organism>
<evidence type="ECO:0000313" key="1">
    <source>
        <dbReference type="EMBL" id="KAK8895480.1"/>
    </source>
</evidence>
<evidence type="ECO:0008006" key="3">
    <source>
        <dbReference type="Google" id="ProtNLM"/>
    </source>
</evidence>